<dbReference type="EMBL" id="SSNT01000008">
    <property type="protein sequence ID" value="THF79730.1"/>
    <property type="molecule type" value="Genomic_DNA"/>
</dbReference>
<comment type="caution">
    <text evidence="2">The sequence shown here is derived from an EMBL/GenBank/DDBJ whole genome shotgun (WGS) entry which is preliminary data.</text>
</comment>
<organism evidence="2 3">
    <name type="scientific">Metabacillus sediminilitoris</name>
    <dbReference type="NCBI Taxonomy" id="2567941"/>
    <lineage>
        <taxon>Bacteria</taxon>
        <taxon>Bacillati</taxon>
        <taxon>Bacillota</taxon>
        <taxon>Bacilli</taxon>
        <taxon>Bacillales</taxon>
        <taxon>Bacillaceae</taxon>
        <taxon>Metabacillus</taxon>
    </lineage>
</organism>
<reference evidence="2 3" key="1">
    <citation type="submission" date="2019-04" db="EMBL/GenBank/DDBJ databases">
        <title>Bacillus sediminilitoris sp. nov., isolated from a tidal flat sediment on the East China Sea.</title>
        <authorList>
            <person name="Wei Y."/>
            <person name="Mao H."/>
            <person name="Fang J."/>
        </authorList>
    </citation>
    <scope>NUCLEOTIDE SEQUENCE [LARGE SCALE GENOMIC DNA]</scope>
    <source>
        <strain evidence="2 3">DSL-17</strain>
    </source>
</reference>
<accession>A0A4S4BYC4</accession>
<dbReference type="Pfam" id="PF26513">
    <property type="entry name" value="Rok_N"/>
    <property type="match status" value="1"/>
</dbReference>
<keyword evidence="3" id="KW-1185">Reference proteome</keyword>
<dbReference type="AlphaFoldDB" id="A0A4S4BYC4"/>
<evidence type="ECO:0000313" key="3">
    <source>
        <dbReference type="Proteomes" id="UP000310334"/>
    </source>
</evidence>
<dbReference type="Proteomes" id="UP000310334">
    <property type="component" value="Unassembled WGS sequence"/>
</dbReference>
<name>A0A4S4BYC4_9BACI</name>
<sequence length="108" mass="13164">MSFNEREAIKIRIQQIFLERQSLQDEYKTLFSRLREIDDHDLSKTYIQNETEFKKTDLVDNVKNKKETHKSSKQWEEINLSNEEEEIDMEEYDKRLDELQAFLEAESE</sequence>
<proteinExistence type="predicted"/>
<protein>
    <recommendedName>
        <fullName evidence="1">Rok N-terminal oligomerisation domain-containing protein</fullName>
    </recommendedName>
</protein>
<dbReference type="OrthoDB" id="2452961at2"/>
<evidence type="ECO:0000313" key="2">
    <source>
        <dbReference type="EMBL" id="THF79730.1"/>
    </source>
</evidence>
<gene>
    <name evidence="2" type="ORF">E6W99_12030</name>
</gene>
<dbReference type="InterPro" id="IPR058971">
    <property type="entry name" value="Rok_N_oligomerisation"/>
</dbReference>
<evidence type="ECO:0000259" key="1">
    <source>
        <dbReference type="Pfam" id="PF26513"/>
    </source>
</evidence>
<feature type="domain" description="Rok N-terminal oligomerisation" evidence="1">
    <location>
        <begin position="3"/>
        <end position="38"/>
    </location>
</feature>
<dbReference type="RefSeq" id="WP_136354149.1">
    <property type="nucleotide sequence ID" value="NZ_CP046266.1"/>
</dbReference>